<dbReference type="Gene3D" id="1.25.10.10">
    <property type="entry name" value="Leucine-rich Repeat Variant"/>
    <property type="match status" value="1"/>
</dbReference>
<reference evidence="2 3" key="1">
    <citation type="journal article" date="2014" name="J. Biotechnol.">
        <title>Complete genome sequence of the actinobacterium Amycolatopsis japonica MG417-CF17(T) (=DSM 44213T) producing (S,S)-N,N'-ethylenediaminedisuccinic acid.</title>
        <authorList>
            <person name="Stegmann E."/>
            <person name="Albersmeier A."/>
            <person name="Spohn M."/>
            <person name="Gert H."/>
            <person name="Weber T."/>
            <person name="Wohlleben W."/>
            <person name="Kalinowski J."/>
            <person name="Ruckert C."/>
        </authorList>
    </citation>
    <scope>NUCLEOTIDE SEQUENCE [LARGE SCALE GENOMIC DNA]</scope>
    <source>
        <strain evidence="3">MG417-CF17 (DSM 44213)</strain>
    </source>
</reference>
<dbReference type="AlphaFoldDB" id="A0A075UZR2"/>
<feature type="transmembrane region" description="Helical" evidence="1">
    <location>
        <begin position="341"/>
        <end position="359"/>
    </location>
</feature>
<dbReference type="KEGG" id="aja:AJAP_28150"/>
<evidence type="ECO:0000313" key="3">
    <source>
        <dbReference type="Proteomes" id="UP000028492"/>
    </source>
</evidence>
<dbReference type="EMBL" id="CP008953">
    <property type="protein sequence ID" value="AIG78468.1"/>
    <property type="molecule type" value="Genomic_DNA"/>
</dbReference>
<dbReference type="RefSeq" id="WP_051972610.1">
    <property type="nucleotide sequence ID" value="NZ_CP008953.1"/>
</dbReference>
<dbReference type="InterPro" id="IPR016024">
    <property type="entry name" value="ARM-type_fold"/>
</dbReference>
<dbReference type="PANTHER" id="PTHR37813:SF1">
    <property type="entry name" value="FELS-2 PROPHAGE PROTEIN"/>
    <property type="match status" value="1"/>
</dbReference>
<dbReference type="PANTHER" id="PTHR37813">
    <property type="entry name" value="FELS-2 PROPHAGE PROTEIN"/>
    <property type="match status" value="1"/>
</dbReference>
<keyword evidence="1" id="KW-1133">Transmembrane helix</keyword>
<evidence type="ECO:0008006" key="4">
    <source>
        <dbReference type="Google" id="ProtNLM"/>
    </source>
</evidence>
<protein>
    <recommendedName>
        <fullName evidence="4">Tape measure protein</fullName>
    </recommendedName>
</protein>
<dbReference type="Proteomes" id="UP000028492">
    <property type="component" value="Chromosome"/>
</dbReference>
<evidence type="ECO:0000256" key="1">
    <source>
        <dbReference type="SAM" id="Phobius"/>
    </source>
</evidence>
<gene>
    <name evidence="2" type="ORF">AJAP_28150</name>
</gene>
<organism evidence="2 3">
    <name type="scientific">Amycolatopsis japonica</name>
    <dbReference type="NCBI Taxonomy" id="208439"/>
    <lineage>
        <taxon>Bacteria</taxon>
        <taxon>Bacillati</taxon>
        <taxon>Actinomycetota</taxon>
        <taxon>Actinomycetes</taxon>
        <taxon>Pseudonocardiales</taxon>
        <taxon>Pseudonocardiaceae</taxon>
        <taxon>Amycolatopsis</taxon>
        <taxon>Amycolatopsis japonica group</taxon>
    </lineage>
</organism>
<dbReference type="eggNOG" id="COG5412">
    <property type="taxonomic scope" value="Bacteria"/>
</dbReference>
<dbReference type="HOGENOM" id="CLU_296283_0_0_11"/>
<keyword evidence="1" id="KW-0812">Transmembrane</keyword>
<dbReference type="InterPro" id="IPR011989">
    <property type="entry name" value="ARM-like"/>
</dbReference>
<dbReference type="STRING" id="208439.AJAP_28150"/>
<keyword evidence="3" id="KW-1185">Reference proteome</keyword>
<keyword evidence="1" id="KW-0472">Membrane</keyword>
<feature type="transmembrane region" description="Helical" evidence="1">
    <location>
        <begin position="315"/>
        <end position="335"/>
    </location>
</feature>
<proteinExistence type="predicted"/>
<name>A0A075UZR2_9PSEU</name>
<accession>A0A075UZR2</accession>
<evidence type="ECO:0000313" key="2">
    <source>
        <dbReference type="EMBL" id="AIG78468.1"/>
    </source>
</evidence>
<sequence length="1004" mass="104377">MAKGPGTKNTVGKVGVKVTPDTSKFAEELKAKLEQIEKNARVEIPVDLDTKEAAAQFQALKARLEAQEINAKVNVDQSGIRRLSSSLRAIGQDGNLFTRLGQSLSSAGASAERMAQAIVTMRREMAAMAAQTAIWAGQVVRSVVSINNAKTAWTGLQLAALRVGDTLSKIPSLAGLARDLALTGRIAGMLAVDKVQAFGKSIASAKTYTEGFKTAMTGVGVYAIKASDAVSNLGKRIKSITWNDVTNGLRNATRSVAMFGRSVNKNMGKSVDRTILGVGRGIRSAFDGASSIFKQMGDAVGSAAGKLGELGRTGWILVGVVVLLAPLIGLIAGLLAGLPSLVFAFGGAIAAVALGFEGIKKAASSLGPQVDKLKASLSDTFAKGLTPVFQQLGQIFPVLQTGLNQVAQGLIPMAKAFTDVVTSAAGMQQISNILANTGKFFTALAPMVTQFMQAFLTLADVGSQSFGVLSGVLVDFATQFNQIVNNLNASGALTSALQGLGKVTGSLLSMFGRLFEAGVVAMGQLGGPLSTFVDGFANALVALMPALTSISGLLFNVLGKALSAIAPVIEKLTPAFTMLADTLGSLLVGAIDGLAPILTALAEILGTVILTALQALQPVIPPLVQFLGQLGKVIGDALLQAFQALSPLLPIIAKAITDILMAVTPLLPAIIQLVQAGLQAFLAIVIPLIPLLIQLVQTVLPIFVELFQSAVPVLVQVAQAIAQILPPIAEIVGTIITALMPVFEGVLALVQKVWPGIRDIIQGAMKIISGIIKSVMAALKGDWTGAWNGIKDVVSGAWQMIKGAVSAAINTVIHYVRDMPGRILSALGNLGDLLWKAGKAIIDGLLRGLKAAWGAVTDFVGGIASWIKNNKGPISYDRRLLVPAGKAIMNGLHEGLSRDFEKVRSLVTGMGDRIAYAFDGSSVGSAWAQSVRDGTPEAISSVEDLMSAVNKTASVEWQGAVSADGFGSIGDRVAAALAGWSVDIDGDGIARLVNKSNNRKKRRG</sequence>
<dbReference type="SUPFAM" id="SSF48371">
    <property type="entry name" value="ARM repeat"/>
    <property type="match status" value="1"/>
</dbReference>